<dbReference type="PANTHER" id="PTHR24559:SF444">
    <property type="entry name" value="REVERSE TRANSCRIPTASE DOMAIN-CONTAINING PROTEIN"/>
    <property type="match status" value="1"/>
</dbReference>
<dbReference type="InterPro" id="IPR043128">
    <property type="entry name" value="Rev_trsase/Diguanyl_cyclase"/>
</dbReference>
<evidence type="ECO:0000256" key="1">
    <source>
        <dbReference type="SAM" id="MobiDB-lite"/>
    </source>
</evidence>
<keyword evidence="2" id="KW-0808">Transferase</keyword>
<proteinExistence type="predicted"/>
<dbReference type="InterPro" id="IPR053134">
    <property type="entry name" value="RNA-dir_DNA_polymerase"/>
</dbReference>
<accession>A0A6L2M0A5</accession>
<dbReference type="CDD" id="cd01647">
    <property type="entry name" value="RT_LTR"/>
    <property type="match status" value="1"/>
</dbReference>
<keyword evidence="2" id="KW-0548">Nucleotidyltransferase</keyword>
<protein>
    <submittedName>
        <fullName evidence="2">Reverse transcriptase domain-containing protein</fullName>
    </submittedName>
</protein>
<keyword evidence="2" id="KW-0695">RNA-directed DNA polymerase</keyword>
<evidence type="ECO:0000313" key="2">
    <source>
        <dbReference type="EMBL" id="GEU66849.1"/>
    </source>
</evidence>
<dbReference type="InterPro" id="IPR043502">
    <property type="entry name" value="DNA/RNA_pol_sf"/>
</dbReference>
<reference evidence="2" key="1">
    <citation type="journal article" date="2019" name="Sci. Rep.">
        <title>Draft genome of Tanacetum cinerariifolium, the natural source of mosquito coil.</title>
        <authorList>
            <person name="Yamashiro T."/>
            <person name="Shiraishi A."/>
            <person name="Satake H."/>
            <person name="Nakayama K."/>
        </authorList>
    </citation>
    <scope>NUCLEOTIDE SEQUENCE</scope>
</reference>
<dbReference type="Gene3D" id="3.10.10.10">
    <property type="entry name" value="HIV Type 1 Reverse Transcriptase, subunit A, domain 1"/>
    <property type="match status" value="1"/>
</dbReference>
<dbReference type="Gene3D" id="3.30.70.270">
    <property type="match status" value="1"/>
</dbReference>
<organism evidence="2">
    <name type="scientific">Tanacetum cinerariifolium</name>
    <name type="common">Dalmatian daisy</name>
    <name type="synonym">Chrysanthemum cinerariifolium</name>
    <dbReference type="NCBI Taxonomy" id="118510"/>
    <lineage>
        <taxon>Eukaryota</taxon>
        <taxon>Viridiplantae</taxon>
        <taxon>Streptophyta</taxon>
        <taxon>Embryophyta</taxon>
        <taxon>Tracheophyta</taxon>
        <taxon>Spermatophyta</taxon>
        <taxon>Magnoliopsida</taxon>
        <taxon>eudicotyledons</taxon>
        <taxon>Gunneridae</taxon>
        <taxon>Pentapetalae</taxon>
        <taxon>asterids</taxon>
        <taxon>campanulids</taxon>
        <taxon>Asterales</taxon>
        <taxon>Asteraceae</taxon>
        <taxon>Asteroideae</taxon>
        <taxon>Anthemideae</taxon>
        <taxon>Anthemidinae</taxon>
        <taxon>Tanacetum</taxon>
    </lineage>
</organism>
<dbReference type="PANTHER" id="PTHR24559">
    <property type="entry name" value="TRANSPOSON TY3-I GAG-POL POLYPROTEIN"/>
    <property type="match status" value="1"/>
</dbReference>
<feature type="region of interest" description="Disordered" evidence="1">
    <location>
        <begin position="183"/>
        <end position="230"/>
    </location>
</feature>
<dbReference type="GO" id="GO:0003964">
    <property type="term" value="F:RNA-directed DNA polymerase activity"/>
    <property type="evidence" value="ECO:0007669"/>
    <property type="project" value="UniProtKB-KW"/>
</dbReference>
<name>A0A6L2M0A5_TANCI</name>
<dbReference type="AlphaFoldDB" id="A0A6L2M0A5"/>
<feature type="region of interest" description="Disordered" evidence="1">
    <location>
        <begin position="292"/>
        <end position="315"/>
    </location>
</feature>
<comment type="caution">
    <text evidence="2">The sequence shown here is derived from an EMBL/GenBank/DDBJ whole genome shotgun (WGS) entry which is preliminary data.</text>
</comment>
<gene>
    <name evidence="2" type="ORF">Tci_038827</name>
</gene>
<sequence length="482" mass="54251">MVEDDEEKTEFHTEKGVYCFTHMSKELKNSAGTLQKMIKKVLADQRGWDVEIYLEKIIIKSKNEQDLVQDVEETLRKLKRVNIKIDPITSSFRAKEGRFLGHMVTREGVRVDLEKVQTIILSPTLKNPNQIRSLFLELTAIIKFIPKLAELNYLIRKRGKESKNLSPIKEAKGSVVKKFFGQGEQVQKTPDAKEGGTINQSKKLQEKSTPTPRAWRVMSSPNHPTSDIEDAFSSNFPDYISASPDYVPASPEKTYSSSSNNSFGLVPIALPTLLYFHDDPYMKVMHIPPPKDTETRVESPIPISSSSSVGSSSLVRSTTPPDYPFDKSIFAELDNSLWIIPRPLGSEPDLEESNKIPPKRTSTSAASAITQVAIRQLVADSVFVTLKAQAATFANTDNTNRNSGPRVTPVTRKCTYKEFMSCQTFYFNGTEGAVGLIRWFERTESVFSRSNCAEKNKVKFTISTLTEEALFWWNLFTQPIGI</sequence>
<feature type="compositionally biased region" description="Polar residues" evidence="1">
    <location>
        <begin position="197"/>
        <end position="211"/>
    </location>
</feature>
<dbReference type="EMBL" id="BKCJ010005456">
    <property type="protein sequence ID" value="GEU66849.1"/>
    <property type="molecule type" value="Genomic_DNA"/>
</dbReference>
<dbReference type="SUPFAM" id="SSF56672">
    <property type="entry name" value="DNA/RNA polymerases"/>
    <property type="match status" value="1"/>
</dbReference>
<feature type="compositionally biased region" description="Low complexity" evidence="1">
    <location>
        <begin position="299"/>
        <end position="315"/>
    </location>
</feature>